<keyword evidence="3" id="KW-1185">Reference proteome</keyword>
<reference evidence="2 3" key="1">
    <citation type="submission" date="2008-06" db="EMBL/GenBank/DDBJ databases">
        <title>Complete sequence of Chloroherpeton thalassium ATCC 35110.</title>
        <authorList>
            <consortium name="US DOE Joint Genome Institute"/>
            <person name="Lucas S."/>
            <person name="Copeland A."/>
            <person name="Lapidus A."/>
            <person name="Glavina del Rio T."/>
            <person name="Dalin E."/>
            <person name="Tice H."/>
            <person name="Bruce D."/>
            <person name="Goodwin L."/>
            <person name="Pitluck S."/>
            <person name="Schmutz J."/>
            <person name="Larimer F."/>
            <person name="Land M."/>
            <person name="Hauser L."/>
            <person name="Kyrpides N."/>
            <person name="Mikhailova N."/>
            <person name="Liu Z."/>
            <person name="Li T."/>
            <person name="Zhao F."/>
            <person name="Overmann J."/>
            <person name="Bryant D.A."/>
            <person name="Richardson P."/>
        </authorList>
    </citation>
    <scope>NUCLEOTIDE SEQUENCE [LARGE SCALE GENOMIC DNA]</scope>
    <source>
        <strain evidence="3">ATCC 35110 / GB-78</strain>
    </source>
</reference>
<dbReference type="InterPro" id="IPR021458">
    <property type="entry name" value="Rv0495c"/>
</dbReference>
<evidence type="ECO:0000313" key="2">
    <source>
        <dbReference type="EMBL" id="ACF12650.1"/>
    </source>
</evidence>
<sequence>MCRKRIFLVNRRTSQGFSILCCGEKRFLALILAQISYHIGLEFYPTFFRDVLMARVEPITILNVQGVLVEKEVLREQFKCDLACCKGICCVEGELGAPVQSAEIDDIERNIENILRYLPEKNVSVIQKKGFYEAYKGDLYLQTVAGKECVFALKNAQGIVTCGIEAAFYEGQSDFLKPISCHLFPIRVKKKFGMDCLVYEYIPECNEARTVGQRIGLPVYAFIKPALIRKYGEAWYHDFEEVCHQFSEQ</sequence>
<gene>
    <name evidence="2" type="ordered locus">Ctha_0179</name>
</gene>
<organism evidence="2 3">
    <name type="scientific">Chloroherpeton thalassium (strain ATCC 35110 / GB-78)</name>
    <dbReference type="NCBI Taxonomy" id="517418"/>
    <lineage>
        <taxon>Bacteria</taxon>
        <taxon>Pseudomonadati</taxon>
        <taxon>Chlorobiota</taxon>
        <taxon>Chlorobiia</taxon>
        <taxon>Chlorobiales</taxon>
        <taxon>Chloroherpetonaceae</taxon>
        <taxon>Chloroherpeton</taxon>
    </lineage>
</organism>
<comment type="similarity">
    <text evidence="1">Belongs to the Rv0495c family.</text>
</comment>
<dbReference type="STRING" id="517418.Ctha_0179"/>
<protein>
    <recommendedName>
        <fullName evidence="4">DUF3109 family protein</fullName>
    </recommendedName>
</protein>
<dbReference type="EMBL" id="CP001100">
    <property type="protein sequence ID" value="ACF12650.1"/>
    <property type="molecule type" value="Genomic_DNA"/>
</dbReference>
<dbReference type="KEGG" id="cts:Ctha_0179"/>
<accession>B3QT07</accession>
<evidence type="ECO:0000256" key="1">
    <source>
        <dbReference type="ARBA" id="ARBA00093770"/>
    </source>
</evidence>
<dbReference type="AlphaFoldDB" id="B3QT07"/>
<name>B3QT07_CHLT3</name>
<dbReference type="Pfam" id="PF11307">
    <property type="entry name" value="DUF3109"/>
    <property type="match status" value="1"/>
</dbReference>
<proteinExistence type="inferred from homology"/>
<evidence type="ECO:0008006" key="4">
    <source>
        <dbReference type="Google" id="ProtNLM"/>
    </source>
</evidence>
<evidence type="ECO:0000313" key="3">
    <source>
        <dbReference type="Proteomes" id="UP000001208"/>
    </source>
</evidence>
<dbReference type="eggNOG" id="COG0727">
    <property type="taxonomic scope" value="Bacteria"/>
</dbReference>
<dbReference type="Proteomes" id="UP000001208">
    <property type="component" value="Chromosome"/>
</dbReference>
<dbReference type="HOGENOM" id="CLU_097451_0_0_10"/>
<dbReference type="OrthoDB" id="597501at2"/>